<accession>E0SA29</accession>
<dbReference type="EMBL" id="CP001952">
    <property type="protein sequence ID" value="ADM12651.1"/>
    <property type="molecule type" value="Genomic_DNA"/>
</dbReference>
<dbReference type="VEuPathDB" id="MicrosporidiaDB:Eint_111520"/>
<dbReference type="RefSeq" id="XP_003074011.1">
    <property type="nucleotide sequence ID" value="XM_003073965.1"/>
</dbReference>
<dbReference type="GeneID" id="9699720"/>
<dbReference type="Proteomes" id="UP000002313">
    <property type="component" value="Chromosome XI"/>
</dbReference>
<gene>
    <name evidence="1" type="ORF">Eint_111520</name>
</gene>
<name>E0SA29_ENCIT</name>
<dbReference type="AlphaFoldDB" id="E0SA29"/>
<sequence length="160" mass="18245">MTPSYFISTKCCMVPHIPDAKSISSTNKNIKIYVDDILYKDSAYDGGFDLPIREFCAISDIKTCLGFRNKPSVLVSKRGHYKLNKERYEGLLEVWRPDYHADFETGKIIIEGNELIEPKDTRDFVELLNSGHLLFGTEFINTLVEQGMMLALEGCRLDVL</sequence>
<keyword evidence="2" id="KW-1185">Reference proteome</keyword>
<reference evidence="1 2" key="1">
    <citation type="journal article" date="2010" name="Nat. Commun.">
        <title>The complete sequence of the smallest known nuclear genome from the microsporidian Encephalitozoon intestinalis.</title>
        <authorList>
            <person name="Corradi N."/>
            <person name="Pombert J.-F."/>
            <person name="Farinelli L."/>
            <person name="Didier E.S."/>
            <person name="Keeling P.J."/>
        </authorList>
    </citation>
    <scope>NUCLEOTIDE SEQUENCE [LARGE SCALE GENOMIC DNA]</scope>
    <source>
        <strain evidence="1 2">ATCC 50506</strain>
    </source>
</reference>
<organism evidence="1 2">
    <name type="scientific">Encephalitozoon intestinalis (strain ATCC 50506)</name>
    <name type="common">Microsporidian parasite</name>
    <name type="synonym">Septata intestinalis</name>
    <dbReference type="NCBI Taxonomy" id="876142"/>
    <lineage>
        <taxon>Eukaryota</taxon>
        <taxon>Fungi</taxon>
        <taxon>Fungi incertae sedis</taxon>
        <taxon>Microsporidia</taxon>
        <taxon>Unikaryonidae</taxon>
        <taxon>Encephalitozoon</taxon>
    </lineage>
</organism>
<dbReference type="HOGENOM" id="CLU_108567_0_0_1"/>
<evidence type="ECO:0000313" key="2">
    <source>
        <dbReference type="Proteomes" id="UP000002313"/>
    </source>
</evidence>
<dbReference type="KEGG" id="ein:Eint_111520"/>
<proteinExistence type="predicted"/>
<dbReference type="OrthoDB" id="2194145at2759"/>
<reference evidence="1 2" key="2">
    <citation type="journal article" date="2012" name="Proc. Natl. Acad. Sci. U.S.A.">
        <title>Gain and loss of multiple functionally related, horizontally transferred genes in the reduced genomes of two microsporidian parasites.</title>
        <authorList>
            <person name="Pombert J.-F."/>
            <person name="Selman M."/>
            <person name="Burki F."/>
            <person name="Bardell F.T."/>
            <person name="Farinelli L."/>
            <person name="Solter L.F."/>
            <person name="Whitman D.W."/>
            <person name="Weiss L.M."/>
            <person name="Corradi N."/>
            <person name="Keeling P.J."/>
        </authorList>
    </citation>
    <scope>NUCLEOTIDE SEQUENCE [LARGE SCALE GENOMIC DNA]</scope>
    <source>
        <strain evidence="1 2">ATCC 50506</strain>
    </source>
</reference>
<evidence type="ECO:0000313" key="1">
    <source>
        <dbReference type="EMBL" id="ADM12651.1"/>
    </source>
</evidence>
<protein>
    <submittedName>
        <fullName evidence="1">Uncharacterized protein</fullName>
    </submittedName>
</protein>